<comment type="caution">
    <text evidence="1">The sequence shown here is derived from an EMBL/GenBank/DDBJ whole genome shotgun (WGS) entry which is preliminary data.</text>
</comment>
<accession>A0A5D4SAP4</accession>
<organism evidence="1 2">
    <name type="scientific">Bacillus infantis</name>
    <dbReference type="NCBI Taxonomy" id="324767"/>
    <lineage>
        <taxon>Bacteria</taxon>
        <taxon>Bacillati</taxon>
        <taxon>Bacillota</taxon>
        <taxon>Bacilli</taxon>
        <taxon>Bacillales</taxon>
        <taxon>Bacillaceae</taxon>
        <taxon>Bacillus</taxon>
    </lineage>
</organism>
<dbReference type="Proteomes" id="UP000323732">
    <property type="component" value="Unassembled WGS sequence"/>
</dbReference>
<dbReference type="EMBL" id="VTES01000006">
    <property type="protein sequence ID" value="TYS60683.1"/>
    <property type="molecule type" value="Genomic_DNA"/>
</dbReference>
<reference evidence="1 2" key="1">
    <citation type="submission" date="2019-08" db="EMBL/GenBank/DDBJ databases">
        <title>Bacillus genomes from the desert of Cuatro Cienegas, Coahuila.</title>
        <authorList>
            <person name="Olmedo-Alvarez G."/>
        </authorList>
    </citation>
    <scope>NUCLEOTIDE SEQUENCE [LARGE SCALE GENOMIC DNA]</scope>
    <source>
        <strain evidence="1 2">CH37_1T</strain>
    </source>
</reference>
<evidence type="ECO:0000313" key="2">
    <source>
        <dbReference type="Proteomes" id="UP000323732"/>
    </source>
</evidence>
<sequence>MNKKEIEKLEDLIVAVLLSQTSIHKTHSGRSVVFKLKERKVSIFLDYLQRFNLTSQFEYSPLTLEAYIRPSLMLEHILKVWIKEDKVQVIDPSTLRLNAYFMWIALFGEKTTTGVAVPTELDSNLQYTLKNLFEDQFDTTLYRGQLMQISPFNPIMLHAIKSNRPLEESMELSYLMPQKEKEYLKEKVYELEEERANYAY</sequence>
<dbReference type="AlphaFoldDB" id="A0A5D4SAP4"/>
<protein>
    <recommendedName>
        <fullName evidence="3">Homing endonuclease LAGLIDADG domain-containing protein</fullName>
    </recommendedName>
</protein>
<name>A0A5D4SAP4_9BACI</name>
<proteinExistence type="predicted"/>
<evidence type="ECO:0008006" key="3">
    <source>
        <dbReference type="Google" id="ProtNLM"/>
    </source>
</evidence>
<evidence type="ECO:0000313" key="1">
    <source>
        <dbReference type="EMBL" id="TYS60683.1"/>
    </source>
</evidence>
<dbReference type="RefSeq" id="WP_148950832.1">
    <property type="nucleotide sequence ID" value="NZ_VTES01000006.1"/>
</dbReference>
<gene>
    <name evidence="1" type="ORF">FZD47_20975</name>
</gene>